<gene>
    <name evidence="4" type="ORF">UW47_C0008G0047</name>
</gene>
<proteinExistence type="inferred from homology"/>
<evidence type="ECO:0000313" key="5">
    <source>
        <dbReference type="Proteomes" id="UP000034525"/>
    </source>
</evidence>
<evidence type="ECO:0000256" key="3">
    <source>
        <dbReference type="ARBA" id="ARBA00023274"/>
    </source>
</evidence>
<dbReference type="Pfam" id="PF01632">
    <property type="entry name" value="Ribosomal_L35p"/>
    <property type="match status" value="1"/>
</dbReference>
<organism evidence="4 5">
    <name type="scientific">Candidatus Woesebacteria bacterium GW2011_GWA1_44_23</name>
    <dbReference type="NCBI Taxonomy" id="1618558"/>
    <lineage>
        <taxon>Bacteria</taxon>
        <taxon>Candidatus Woeseibacteriota</taxon>
    </lineage>
</organism>
<keyword evidence="3" id="KW-0687">Ribonucleoprotein</keyword>
<evidence type="ECO:0000256" key="1">
    <source>
        <dbReference type="ARBA" id="ARBA00006598"/>
    </source>
</evidence>
<name>A0A837I937_9BACT</name>
<dbReference type="InterPro" id="IPR037229">
    <property type="entry name" value="Ribosomal_bL35_sf"/>
</dbReference>
<dbReference type="GO" id="GO:0005840">
    <property type="term" value="C:ribosome"/>
    <property type="evidence" value="ECO:0007669"/>
    <property type="project" value="UniProtKB-KW"/>
</dbReference>
<dbReference type="GO" id="GO:0006412">
    <property type="term" value="P:translation"/>
    <property type="evidence" value="ECO:0007669"/>
    <property type="project" value="InterPro"/>
</dbReference>
<keyword evidence="2 4" id="KW-0689">Ribosomal protein</keyword>
<dbReference type="EMBL" id="LCIL01000008">
    <property type="protein sequence ID" value="KKT54248.1"/>
    <property type="molecule type" value="Genomic_DNA"/>
</dbReference>
<accession>A0A837I937</accession>
<sequence>MKGRKSIAKRLKITKNGKIMRRQSFRRHLKAGKTSKRLRNLKRIKELTGYYAKKIRKATGTGTRKKSRVKTNK</sequence>
<dbReference type="SUPFAM" id="SSF143034">
    <property type="entry name" value="L35p-like"/>
    <property type="match status" value="1"/>
</dbReference>
<protein>
    <submittedName>
        <fullName evidence="4">50S ribosomal protein L35</fullName>
    </submittedName>
</protein>
<comment type="similarity">
    <text evidence="1">Belongs to the bacterial ribosomal protein bL35 family.</text>
</comment>
<dbReference type="GO" id="GO:0003735">
    <property type="term" value="F:structural constituent of ribosome"/>
    <property type="evidence" value="ECO:0007669"/>
    <property type="project" value="InterPro"/>
</dbReference>
<dbReference type="GO" id="GO:1990904">
    <property type="term" value="C:ribonucleoprotein complex"/>
    <property type="evidence" value="ECO:0007669"/>
    <property type="project" value="UniProtKB-KW"/>
</dbReference>
<dbReference type="Proteomes" id="UP000034525">
    <property type="component" value="Unassembled WGS sequence"/>
</dbReference>
<evidence type="ECO:0000256" key="2">
    <source>
        <dbReference type="ARBA" id="ARBA00022980"/>
    </source>
</evidence>
<dbReference type="AlphaFoldDB" id="A0A837I937"/>
<reference evidence="4 5" key="1">
    <citation type="journal article" date="2015" name="Nature">
        <title>rRNA introns, odd ribosomes, and small enigmatic genomes across a large radiation of phyla.</title>
        <authorList>
            <person name="Brown C.T."/>
            <person name="Hug L.A."/>
            <person name="Thomas B.C."/>
            <person name="Sharon I."/>
            <person name="Castelle C.J."/>
            <person name="Singh A."/>
            <person name="Wilkins M.J."/>
            <person name="Williams K.H."/>
            <person name="Banfield J.F."/>
        </authorList>
    </citation>
    <scope>NUCLEOTIDE SEQUENCE [LARGE SCALE GENOMIC DNA]</scope>
</reference>
<dbReference type="Gene3D" id="4.10.410.60">
    <property type="match status" value="1"/>
</dbReference>
<comment type="caution">
    <text evidence="4">The sequence shown here is derived from an EMBL/GenBank/DDBJ whole genome shotgun (WGS) entry which is preliminary data.</text>
</comment>
<evidence type="ECO:0000313" key="4">
    <source>
        <dbReference type="EMBL" id="KKT54248.1"/>
    </source>
</evidence>
<dbReference type="InterPro" id="IPR021137">
    <property type="entry name" value="Ribosomal_bL35-like"/>
</dbReference>